<keyword evidence="3 5" id="KW-0067">ATP-binding</keyword>
<evidence type="ECO:0000256" key="3">
    <source>
        <dbReference type="ARBA" id="ARBA00022840"/>
    </source>
</evidence>
<dbReference type="eggNOG" id="COG3638">
    <property type="taxonomic scope" value="Bacteria"/>
</dbReference>
<evidence type="ECO:0000313" key="6">
    <source>
        <dbReference type="Proteomes" id="UP000004978"/>
    </source>
</evidence>
<dbReference type="GO" id="GO:0005524">
    <property type="term" value="F:ATP binding"/>
    <property type="evidence" value="ECO:0007669"/>
    <property type="project" value="UniProtKB-KW"/>
</dbReference>
<sequence length="249" mass="28751">MNFLELSNLKIKYPKSKDVILENINLTFKKGEMVAIIGHSGVGKSTLFKTIVKNLKPIQGEVKFNNQNIWNLNKKNWKNIMNQLGFLTQKPNLLLTDDVYTNIKRSIVQYKNYFFKILGYLTKEQKINIFQTLDSLNILDKAFYRISELSGGQQQRVEITKLLIKKVNLILADEPTANLDNKSAKEVLTILKNLKNEKKITILVNIHDLSLIKNYFDRVIVIKNKTIALDSTIENIDQKDLEQIINAKN</sequence>
<proteinExistence type="predicted"/>
<dbReference type="Pfam" id="PF00005">
    <property type="entry name" value="ABC_tran"/>
    <property type="match status" value="1"/>
</dbReference>
<dbReference type="STRING" id="1037410.MCSF7_02766"/>
<dbReference type="PROSITE" id="PS50893">
    <property type="entry name" value="ABC_TRANSPORTER_2"/>
    <property type="match status" value="1"/>
</dbReference>
<dbReference type="Proteomes" id="UP000004978">
    <property type="component" value="Unassembled WGS sequence"/>
</dbReference>
<evidence type="ECO:0000256" key="2">
    <source>
        <dbReference type="ARBA" id="ARBA00022741"/>
    </source>
</evidence>
<dbReference type="AlphaFoldDB" id="F9UJ95"/>
<dbReference type="Gene3D" id="3.40.50.300">
    <property type="entry name" value="P-loop containing nucleotide triphosphate hydrolases"/>
    <property type="match status" value="1"/>
</dbReference>
<reference evidence="5 6" key="1">
    <citation type="journal article" date="2013" name="Genome Announc.">
        <title>Genome Sequence of Mycoplasma columbinum Strain SF7.</title>
        <authorList>
            <person name="Guo Z."/>
            <person name="Xu X."/>
            <person name="Zheng Q."/>
            <person name="Li T."/>
            <person name="Kuang S."/>
            <person name="Zhang Z."/>
            <person name="Chen Y."/>
            <person name="Lu X."/>
            <person name="Zhou R."/>
            <person name="Bi D."/>
            <person name="Jin H."/>
        </authorList>
    </citation>
    <scope>NUCLEOTIDE SEQUENCE [LARGE SCALE GENOMIC DNA]</scope>
    <source>
        <strain evidence="5 6">SF7</strain>
    </source>
</reference>
<dbReference type="InterPro" id="IPR003439">
    <property type="entry name" value="ABC_transporter-like_ATP-bd"/>
</dbReference>
<evidence type="ECO:0000256" key="1">
    <source>
        <dbReference type="ARBA" id="ARBA00022448"/>
    </source>
</evidence>
<dbReference type="InterPro" id="IPR027417">
    <property type="entry name" value="P-loop_NTPase"/>
</dbReference>
<accession>F9UJ95</accession>
<dbReference type="PANTHER" id="PTHR42734">
    <property type="entry name" value="METAL TRANSPORT SYSTEM ATP-BINDING PROTEIN TM_0124-RELATED"/>
    <property type="match status" value="1"/>
</dbReference>
<dbReference type="InterPro" id="IPR050153">
    <property type="entry name" value="Metal_Ion_Import_ABC"/>
</dbReference>
<evidence type="ECO:0000259" key="4">
    <source>
        <dbReference type="PROSITE" id="PS50893"/>
    </source>
</evidence>
<protein>
    <submittedName>
        <fullName evidence="5">ABC transporter ATP-binding protein</fullName>
    </submittedName>
</protein>
<gene>
    <name evidence="5" type="ORF">MCSF7_02766</name>
</gene>
<keyword evidence="6" id="KW-1185">Reference proteome</keyword>
<organism evidence="5 6">
    <name type="scientific">Mycoplasmopsis columbina SF7</name>
    <dbReference type="NCBI Taxonomy" id="1037410"/>
    <lineage>
        <taxon>Bacteria</taxon>
        <taxon>Bacillati</taxon>
        <taxon>Mycoplasmatota</taxon>
        <taxon>Mycoplasmoidales</taxon>
        <taxon>Metamycoplasmataceae</taxon>
        <taxon>Mycoplasmopsis</taxon>
    </lineage>
</organism>
<dbReference type="SUPFAM" id="SSF52540">
    <property type="entry name" value="P-loop containing nucleoside triphosphate hydrolases"/>
    <property type="match status" value="1"/>
</dbReference>
<evidence type="ECO:0000313" key="5">
    <source>
        <dbReference type="EMBL" id="EGV00538.1"/>
    </source>
</evidence>
<comment type="caution">
    <text evidence="5">The sequence shown here is derived from an EMBL/GenBank/DDBJ whole genome shotgun (WGS) entry which is preliminary data.</text>
</comment>
<keyword evidence="2" id="KW-0547">Nucleotide-binding</keyword>
<dbReference type="RefSeq" id="WP_006608361.1">
    <property type="nucleotide sequence ID" value="NZ_AFXA01000003.1"/>
</dbReference>
<keyword evidence="1" id="KW-0813">Transport</keyword>
<name>F9UJ95_9BACT</name>
<feature type="domain" description="ABC transporter" evidence="4">
    <location>
        <begin position="4"/>
        <end position="249"/>
    </location>
</feature>
<dbReference type="GO" id="GO:0016887">
    <property type="term" value="F:ATP hydrolysis activity"/>
    <property type="evidence" value="ECO:0007669"/>
    <property type="project" value="InterPro"/>
</dbReference>
<dbReference type="InterPro" id="IPR003593">
    <property type="entry name" value="AAA+_ATPase"/>
</dbReference>
<dbReference type="SMART" id="SM00382">
    <property type="entry name" value="AAA"/>
    <property type="match status" value="1"/>
</dbReference>
<dbReference type="EMBL" id="AFXA01000003">
    <property type="protein sequence ID" value="EGV00538.1"/>
    <property type="molecule type" value="Genomic_DNA"/>
</dbReference>